<keyword evidence="2" id="KW-0378">Hydrolase</keyword>
<comment type="caution">
    <text evidence="2">The sequence shown here is derived from an EMBL/GenBank/DDBJ whole genome shotgun (WGS) entry which is preliminary data.</text>
</comment>
<sequence length="214" mass="23253">MTIAYQPDLLIKPSGRTAMLLSSGFVLDLLNPDATGMPISDVARSLSQQPRWAGATKEFFSVAEHSVMVSKLVPPALAFDGLMHDADEMISGDIASCVKVLIGRDRIKAALKPVLAAMSAWFGFRLDGPEVKVADTICMATELRDLLPPAWMDWGHLLPPVPETIVPIGPARAYELFMARYEEVKHLALKPDLARGQKANRARHGTGRRPADGG</sequence>
<accession>A0A2S6N2H3</accession>
<dbReference type="Gene3D" id="1.10.3210.10">
    <property type="entry name" value="Hypothetical protein af1432"/>
    <property type="match status" value="1"/>
</dbReference>
<feature type="compositionally biased region" description="Basic residues" evidence="1">
    <location>
        <begin position="198"/>
        <end position="207"/>
    </location>
</feature>
<dbReference type="Proteomes" id="UP000239724">
    <property type="component" value="Unassembled WGS sequence"/>
</dbReference>
<gene>
    <name evidence="2" type="ORF">CCS01_23450</name>
</gene>
<dbReference type="AlphaFoldDB" id="A0A2S6N2H3"/>
<reference evidence="2 3" key="1">
    <citation type="journal article" date="2018" name="Arch. Microbiol.">
        <title>New insights into the metabolic potential of the phototrophic purple bacterium Rhodopila globiformis DSM 161(T) from its draft genome sequence and evidence for a vanadium-dependent nitrogenase.</title>
        <authorList>
            <person name="Imhoff J.F."/>
            <person name="Rahn T."/>
            <person name="Kunzel S."/>
            <person name="Neulinger S.C."/>
        </authorList>
    </citation>
    <scope>NUCLEOTIDE SEQUENCE [LARGE SCALE GENOMIC DNA]</scope>
    <source>
        <strain evidence="2 3">DSM 161</strain>
    </source>
</reference>
<dbReference type="GO" id="GO:0016787">
    <property type="term" value="F:hydrolase activity"/>
    <property type="evidence" value="ECO:0007669"/>
    <property type="project" value="UniProtKB-KW"/>
</dbReference>
<name>A0A2S6N2H3_RHOGL</name>
<feature type="region of interest" description="Disordered" evidence="1">
    <location>
        <begin position="195"/>
        <end position="214"/>
    </location>
</feature>
<organism evidence="2 3">
    <name type="scientific">Rhodopila globiformis</name>
    <name type="common">Rhodopseudomonas globiformis</name>
    <dbReference type="NCBI Taxonomy" id="1071"/>
    <lineage>
        <taxon>Bacteria</taxon>
        <taxon>Pseudomonadati</taxon>
        <taxon>Pseudomonadota</taxon>
        <taxon>Alphaproteobacteria</taxon>
        <taxon>Acetobacterales</taxon>
        <taxon>Acetobacteraceae</taxon>
        <taxon>Rhodopila</taxon>
    </lineage>
</organism>
<dbReference type="RefSeq" id="WP_104521242.1">
    <property type="nucleotide sequence ID" value="NZ_NHRY01000237.1"/>
</dbReference>
<dbReference type="EMBL" id="NHRY01000237">
    <property type="protein sequence ID" value="PPQ28824.1"/>
    <property type="molecule type" value="Genomic_DNA"/>
</dbReference>
<evidence type="ECO:0000256" key="1">
    <source>
        <dbReference type="SAM" id="MobiDB-lite"/>
    </source>
</evidence>
<dbReference type="OrthoDB" id="1099791at2"/>
<keyword evidence="3" id="KW-1185">Reference proteome</keyword>
<dbReference type="SUPFAM" id="SSF109604">
    <property type="entry name" value="HD-domain/PDEase-like"/>
    <property type="match status" value="1"/>
</dbReference>
<protein>
    <submittedName>
        <fullName evidence="2">Hydrolase</fullName>
    </submittedName>
</protein>
<evidence type="ECO:0000313" key="2">
    <source>
        <dbReference type="EMBL" id="PPQ28824.1"/>
    </source>
</evidence>
<evidence type="ECO:0000313" key="3">
    <source>
        <dbReference type="Proteomes" id="UP000239724"/>
    </source>
</evidence>
<proteinExistence type="predicted"/>